<dbReference type="CDD" id="cd00637">
    <property type="entry name" value="7tm_classA_rhodopsin-like"/>
    <property type="match status" value="1"/>
</dbReference>
<dbReference type="PANTHER" id="PTHR24246">
    <property type="entry name" value="OLFACTORY RECEPTOR AND ADENOSINE RECEPTOR"/>
    <property type="match status" value="1"/>
</dbReference>
<dbReference type="EMBL" id="MU827795">
    <property type="protein sequence ID" value="KAJ7328663.1"/>
    <property type="molecule type" value="Genomic_DNA"/>
</dbReference>
<evidence type="ECO:0000256" key="1">
    <source>
        <dbReference type="ARBA" id="ARBA00004651"/>
    </source>
</evidence>
<evidence type="ECO:0000256" key="4">
    <source>
        <dbReference type="ARBA" id="ARBA00022989"/>
    </source>
</evidence>
<comment type="subcellular location">
    <subcellularLocation>
        <location evidence="1">Cell membrane</location>
        <topology evidence="1">Multi-pass membrane protein</topology>
    </subcellularLocation>
</comment>
<feature type="domain" description="G-protein coupled receptors family 1 profile" evidence="11">
    <location>
        <begin position="30"/>
        <end position="284"/>
    </location>
</feature>
<dbReference type="Proteomes" id="UP001163046">
    <property type="component" value="Unassembled WGS sequence"/>
</dbReference>
<keyword evidence="7" id="KW-0675">Receptor</keyword>
<evidence type="ECO:0000313" key="13">
    <source>
        <dbReference type="Proteomes" id="UP001163046"/>
    </source>
</evidence>
<organism evidence="12 13">
    <name type="scientific">Desmophyllum pertusum</name>
    <dbReference type="NCBI Taxonomy" id="174260"/>
    <lineage>
        <taxon>Eukaryota</taxon>
        <taxon>Metazoa</taxon>
        <taxon>Cnidaria</taxon>
        <taxon>Anthozoa</taxon>
        <taxon>Hexacorallia</taxon>
        <taxon>Scleractinia</taxon>
        <taxon>Caryophylliina</taxon>
        <taxon>Caryophylliidae</taxon>
        <taxon>Desmophyllum</taxon>
    </lineage>
</organism>
<dbReference type="PANTHER" id="PTHR24246:SF27">
    <property type="entry name" value="ADENOSINE RECEPTOR, ISOFORM A"/>
    <property type="match status" value="1"/>
</dbReference>
<keyword evidence="5" id="KW-0297">G-protein coupled receptor</keyword>
<keyword evidence="2" id="KW-1003">Cell membrane</keyword>
<evidence type="ECO:0000256" key="2">
    <source>
        <dbReference type="ARBA" id="ARBA00022475"/>
    </source>
</evidence>
<evidence type="ECO:0000256" key="3">
    <source>
        <dbReference type="ARBA" id="ARBA00022692"/>
    </source>
</evidence>
<dbReference type="AlphaFoldDB" id="A0A9W9YAE4"/>
<dbReference type="Pfam" id="PF00001">
    <property type="entry name" value="7tm_1"/>
    <property type="match status" value="1"/>
</dbReference>
<name>A0A9W9YAE4_9CNID</name>
<keyword evidence="4 10" id="KW-1133">Transmembrane helix</keyword>
<feature type="transmembrane region" description="Helical" evidence="10">
    <location>
        <begin position="225"/>
        <end position="248"/>
    </location>
</feature>
<feature type="transmembrane region" description="Helical" evidence="10">
    <location>
        <begin position="168"/>
        <end position="195"/>
    </location>
</feature>
<gene>
    <name evidence="12" type="ORF">OS493_023938</name>
</gene>
<evidence type="ECO:0000256" key="9">
    <source>
        <dbReference type="ARBA" id="ARBA00023224"/>
    </source>
</evidence>
<feature type="transmembrane region" description="Helical" evidence="10">
    <location>
        <begin position="89"/>
        <end position="114"/>
    </location>
</feature>
<keyword evidence="9" id="KW-0807">Transducer</keyword>
<dbReference type="Gene3D" id="1.20.1070.10">
    <property type="entry name" value="Rhodopsin 7-helix transmembrane proteins"/>
    <property type="match status" value="1"/>
</dbReference>
<proteinExistence type="predicted"/>
<dbReference type="PRINTS" id="PR00237">
    <property type="entry name" value="GPCRRHODOPSN"/>
</dbReference>
<feature type="transmembrane region" description="Helical" evidence="10">
    <location>
        <begin position="51"/>
        <end position="77"/>
    </location>
</feature>
<dbReference type="InterPro" id="IPR000276">
    <property type="entry name" value="GPCR_Rhodpsn"/>
</dbReference>
<evidence type="ECO:0000256" key="6">
    <source>
        <dbReference type="ARBA" id="ARBA00023136"/>
    </source>
</evidence>
<evidence type="ECO:0000256" key="7">
    <source>
        <dbReference type="ARBA" id="ARBA00023170"/>
    </source>
</evidence>
<sequence>MAANNTTYQQEPLYNEIAKLAPLSVAIVITNTLVVVLFFKKRYLQTIPNYPLLSLAACDFITGFVVIPLFILSMYILTRESSSKETKTYLSYMVLVLHALTSTSAVYHILVVIADKYFAIVWPRKHRSLEKKTMLKVLAVVWLVSSIISCIPISWINVSQKPIARKLFVGYGIFCLVIVFISSYVCIVYALVVMFRVISGKNKHKESALLRRRNTSRNRQMTNNIYRVCIIFAMMAAVFAVCWLPWFMLTLLVNLQVHVENLHSFMEWFVPFRYLTSIINPLLYTFVKPDFRRAFKELVWNRIVRTKHPFGSQSNMTRPTTSFLFKTFKSSTNTVDVPALKRGTGIEMIENPCFVSSV</sequence>
<dbReference type="GO" id="GO:0005886">
    <property type="term" value="C:plasma membrane"/>
    <property type="evidence" value="ECO:0007669"/>
    <property type="project" value="UniProtKB-SubCell"/>
</dbReference>
<dbReference type="InterPro" id="IPR017452">
    <property type="entry name" value="GPCR_Rhodpsn_7TM"/>
</dbReference>
<reference evidence="12" key="1">
    <citation type="submission" date="2023-01" db="EMBL/GenBank/DDBJ databases">
        <title>Genome assembly of the deep-sea coral Lophelia pertusa.</title>
        <authorList>
            <person name="Herrera S."/>
            <person name="Cordes E."/>
        </authorList>
    </citation>
    <scope>NUCLEOTIDE SEQUENCE</scope>
    <source>
        <strain evidence="12">USNM1676648</strain>
        <tissue evidence="12">Polyp</tissue>
    </source>
</reference>
<keyword evidence="3 10" id="KW-0812">Transmembrane</keyword>
<dbReference type="GO" id="GO:0004930">
    <property type="term" value="F:G protein-coupled receptor activity"/>
    <property type="evidence" value="ECO:0007669"/>
    <property type="project" value="UniProtKB-KW"/>
</dbReference>
<evidence type="ECO:0000256" key="8">
    <source>
        <dbReference type="ARBA" id="ARBA00023180"/>
    </source>
</evidence>
<accession>A0A9W9YAE4</accession>
<keyword evidence="8" id="KW-0325">Glycoprotein</keyword>
<evidence type="ECO:0000259" key="11">
    <source>
        <dbReference type="PROSITE" id="PS50262"/>
    </source>
</evidence>
<feature type="transmembrane region" description="Helical" evidence="10">
    <location>
        <begin position="20"/>
        <end position="39"/>
    </location>
</feature>
<evidence type="ECO:0000256" key="5">
    <source>
        <dbReference type="ARBA" id="ARBA00023040"/>
    </source>
</evidence>
<comment type="caution">
    <text evidence="12">The sequence shown here is derived from an EMBL/GenBank/DDBJ whole genome shotgun (WGS) entry which is preliminary data.</text>
</comment>
<feature type="transmembrane region" description="Helical" evidence="10">
    <location>
        <begin position="268"/>
        <end position="287"/>
    </location>
</feature>
<dbReference type="PROSITE" id="PS50262">
    <property type="entry name" value="G_PROTEIN_RECEP_F1_2"/>
    <property type="match status" value="1"/>
</dbReference>
<protein>
    <recommendedName>
        <fullName evidence="11">G-protein coupled receptors family 1 profile domain-containing protein</fullName>
    </recommendedName>
</protein>
<feature type="transmembrane region" description="Helical" evidence="10">
    <location>
        <begin position="135"/>
        <end position="156"/>
    </location>
</feature>
<dbReference type="SUPFAM" id="SSF81321">
    <property type="entry name" value="Family A G protein-coupled receptor-like"/>
    <property type="match status" value="1"/>
</dbReference>
<keyword evidence="13" id="KW-1185">Reference proteome</keyword>
<dbReference type="OrthoDB" id="9894375at2759"/>
<evidence type="ECO:0000313" key="12">
    <source>
        <dbReference type="EMBL" id="KAJ7328663.1"/>
    </source>
</evidence>
<evidence type="ECO:0000256" key="10">
    <source>
        <dbReference type="SAM" id="Phobius"/>
    </source>
</evidence>
<keyword evidence="6 10" id="KW-0472">Membrane</keyword>